<feature type="transmembrane region" description="Helical" evidence="7">
    <location>
        <begin position="152"/>
        <end position="171"/>
    </location>
</feature>
<dbReference type="Pfam" id="PF00999">
    <property type="entry name" value="Na_H_Exchanger"/>
    <property type="match status" value="1"/>
</dbReference>
<evidence type="ECO:0000256" key="1">
    <source>
        <dbReference type="ARBA" id="ARBA00004141"/>
    </source>
</evidence>
<comment type="similarity">
    <text evidence="2">Belongs to the monovalent cation:proton antiporter 2 (CPA2) transporter (TC 2.A.37) family.</text>
</comment>
<keyword evidence="5 7" id="KW-1133">Transmembrane helix</keyword>
<evidence type="ECO:0000259" key="8">
    <source>
        <dbReference type="Pfam" id="PF00999"/>
    </source>
</evidence>
<dbReference type="InterPro" id="IPR006153">
    <property type="entry name" value="Cation/H_exchanger_TM"/>
</dbReference>
<evidence type="ECO:0000313" key="10">
    <source>
        <dbReference type="Proteomes" id="UP000308037"/>
    </source>
</evidence>
<dbReference type="InterPro" id="IPR038770">
    <property type="entry name" value="Na+/solute_symporter_sf"/>
</dbReference>
<dbReference type="GO" id="GO:0015297">
    <property type="term" value="F:antiporter activity"/>
    <property type="evidence" value="ECO:0007669"/>
    <property type="project" value="InterPro"/>
</dbReference>
<keyword evidence="6 7" id="KW-0472">Membrane</keyword>
<feature type="transmembrane region" description="Helical" evidence="7">
    <location>
        <begin position="59"/>
        <end position="77"/>
    </location>
</feature>
<feature type="transmembrane region" description="Helical" evidence="7">
    <location>
        <begin position="183"/>
        <end position="207"/>
    </location>
</feature>
<keyword evidence="3" id="KW-0813">Transport</keyword>
<feature type="transmembrane region" description="Helical" evidence="7">
    <location>
        <begin position="219"/>
        <end position="237"/>
    </location>
</feature>
<dbReference type="GO" id="GO:0016020">
    <property type="term" value="C:membrane"/>
    <property type="evidence" value="ECO:0007669"/>
    <property type="project" value="UniProtKB-SubCell"/>
</dbReference>
<feature type="transmembrane region" description="Helical" evidence="7">
    <location>
        <begin position="26"/>
        <end position="52"/>
    </location>
</feature>
<evidence type="ECO:0000256" key="3">
    <source>
        <dbReference type="ARBA" id="ARBA00022448"/>
    </source>
</evidence>
<accession>A0A4U5JG44</accession>
<proteinExistence type="inferred from homology"/>
<evidence type="ECO:0000256" key="4">
    <source>
        <dbReference type="ARBA" id="ARBA00022692"/>
    </source>
</evidence>
<reference evidence="9 10" key="1">
    <citation type="submission" date="2019-04" db="EMBL/GenBank/DDBJ databases">
        <title>Natronomonas sp. F20-122 a newhaloarchaeon isolated from a saline saltern of Isla Bacuta, Huelva, Spain.</title>
        <authorList>
            <person name="Duran-Viseras A."/>
            <person name="Sanchez-Porro C."/>
            <person name="Ventosa A."/>
        </authorList>
    </citation>
    <scope>NUCLEOTIDE SEQUENCE [LARGE SCALE GENOMIC DNA]</scope>
    <source>
        <strain evidence="9 10">F20-122</strain>
    </source>
</reference>
<dbReference type="GO" id="GO:1902600">
    <property type="term" value="P:proton transmembrane transport"/>
    <property type="evidence" value="ECO:0007669"/>
    <property type="project" value="InterPro"/>
</dbReference>
<protein>
    <submittedName>
        <fullName evidence="9">Cation:proton antiporter</fullName>
    </submittedName>
</protein>
<dbReference type="Gene3D" id="1.20.1530.20">
    <property type="match status" value="1"/>
</dbReference>
<feature type="transmembrane region" description="Helical" evidence="7">
    <location>
        <begin position="128"/>
        <end position="146"/>
    </location>
</feature>
<feature type="domain" description="Cation/H+ exchanger transmembrane" evidence="8">
    <location>
        <begin position="44"/>
        <end position="260"/>
    </location>
</feature>
<evidence type="ECO:0000313" key="9">
    <source>
        <dbReference type="EMBL" id="TKR27775.1"/>
    </source>
</evidence>
<evidence type="ECO:0000256" key="5">
    <source>
        <dbReference type="ARBA" id="ARBA00022989"/>
    </source>
</evidence>
<organism evidence="9 10">
    <name type="scientific">Natronomonas salsuginis</name>
    <dbReference type="NCBI Taxonomy" id="2217661"/>
    <lineage>
        <taxon>Archaea</taxon>
        <taxon>Methanobacteriati</taxon>
        <taxon>Methanobacteriota</taxon>
        <taxon>Stenosarchaea group</taxon>
        <taxon>Halobacteria</taxon>
        <taxon>Halobacteriales</taxon>
        <taxon>Natronomonadaceae</taxon>
        <taxon>Natronomonas</taxon>
    </lineage>
</organism>
<evidence type="ECO:0000256" key="7">
    <source>
        <dbReference type="SAM" id="Phobius"/>
    </source>
</evidence>
<dbReference type="PANTHER" id="PTHR42751">
    <property type="entry name" value="SODIUM/HYDROGEN EXCHANGER FAMILY/TRKA DOMAIN PROTEIN"/>
    <property type="match status" value="1"/>
</dbReference>
<evidence type="ECO:0000256" key="6">
    <source>
        <dbReference type="ARBA" id="ARBA00023136"/>
    </source>
</evidence>
<name>A0A4U5JG44_9EURY</name>
<sequence>MKVNGARCESRTRGKRHYNNNLPPTVVYTLVIGTVLIAGIFPVILAVAGLFAARIGQSVIPAYILVGTLVGTFTPPVGGMSFTLTDSIESVRLLADLGVVLLLFFVGLELSLASLIRKRSQFARAGSIDVLASFPLGILLKFGFGFERLESLFVGLITFNSSTVIIAKSLLYLEWIVNLESEAILGVVVIENVLTAAVFTVLSAVLLGAADVATLGRTLGQAAVVPALLTLLAYYGWQWLDRAFDIRSNELFLLGVLGVTALPAGG</sequence>
<dbReference type="Proteomes" id="UP000308037">
    <property type="component" value="Unassembled WGS sequence"/>
</dbReference>
<evidence type="ECO:0000256" key="2">
    <source>
        <dbReference type="ARBA" id="ARBA00005551"/>
    </source>
</evidence>
<dbReference type="PANTHER" id="PTHR42751:SF6">
    <property type="entry name" value="CONSERVED INTEGRAL MEMBRANE TRANSPORT PROTEIN-RELATED"/>
    <property type="match status" value="1"/>
</dbReference>
<dbReference type="AlphaFoldDB" id="A0A4U5JG44"/>
<keyword evidence="4 7" id="KW-0812">Transmembrane</keyword>
<dbReference type="EMBL" id="QKNX01000001">
    <property type="protein sequence ID" value="TKR27775.1"/>
    <property type="molecule type" value="Genomic_DNA"/>
</dbReference>
<feature type="transmembrane region" description="Helical" evidence="7">
    <location>
        <begin position="97"/>
        <end position="116"/>
    </location>
</feature>
<comment type="caution">
    <text evidence="9">The sequence shown here is derived from an EMBL/GenBank/DDBJ whole genome shotgun (WGS) entry which is preliminary data.</text>
</comment>
<comment type="subcellular location">
    <subcellularLocation>
        <location evidence="1">Membrane</location>
        <topology evidence="1">Multi-pass membrane protein</topology>
    </subcellularLocation>
</comment>
<keyword evidence="10" id="KW-1185">Reference proteome</keyword>
<gene>
    <name evidence="9" type="ORF">DM868_01405</name>
</gene>